<dbReference type="PANTHER" id="PTHR10082">
    <property type="entry name" value="INTEGRIN BETA SUBUNIT"/>
    <property type="match status" value="1"/>
</dbReference>
<dbReference type="EMBL" id="BLKM01000370">
    <property type="protein sequence ID" value="GFG32527.1"/>
    <property type="molecule type" value="Genomic_DNA"/>
</dbReference>
<keyword evidence="5" id="KW-0812">Transmembrane</keyword>
<dbReference type="PRINTS" id="PR01186">
    <property type="entry name" value="INTEGRINB"/>
</dbReference>
<dbReference type="Pfam" id="PF08725">
    <property type="entry name" value="Integrin_b_cyt"/>
    <property type="match status" value="1"/>
</dbReference>
<dbReference type="OrthoDB" id="410592at2759"/>
<dbReference type="GO" id="GO:0008305">
    <property type="term" value="C:integrin complex"/>
    <property type="evidence" value="ECO:0007669"/>
    <property type="project" value="TreeGrafter"/>
</dbReference>
<dbReference type="SMART" id="SM01241">
    <property type="entry name" value="Integrin_b_cyt"/>
    <property type="match status" value="1"/>
</dbReference>
<dbReference type="GO" id="GO:0007229">
    <property type="term" value="P:integrin-mediated signaling pathway"/>
    <property type="evidence" value="ECO:0007669"/>
    <property type="project" value="TreeGrafter"/>
</dbReference>
<keyword evidence="1" id="KW-0677">Repeat</keyword>
<sequence>MRFVSWVQDSEFYGNRITDHRCQKEFVELRNLSEYTEPPLSSASYSTTCINRDWTKNCTNFNQVGIFLLAGTETGPRTTNTTVSSVSVTTSHAGDMVGYRAQDQTMGHVSVEHVYANGDGQVKLSCPGQQCEKYQSLVACKVFGTALLSKEECDVDTSITTVEVDHIADPEEVKNDTQLRVCSFPDDQGCTFIFRYLIGNSTVEVQRTKQCGSDVNILALVLGVIGGIVLIGLLLLLVWKVVTSIHDRREYAKFEKERAMSDWNRVSIIYVYKLQ</sequence>
<keyword evidence="4" id="KW-0325">Glycoprotein</keyword>
<gene>
    <name evidence="8" type="ORF">Cfor_01173</name>
</gene>
<keyword evidence="2 5" id="KW-1133">Transmembrane helix</keyword>
<dbReference type="AlphaFoldDB" id="A0A6L2PRJ2"/>
<dbReference type="GO" id="GO:0007160">
    <property type="term" value="P:cell-matrix adhesion"/>
    <property type="evidence" value="ECO:0007669"/>
    <property type="project" value="TreeGrafter"/>
</dbReference>
<dbReference type="SUPFAM" id="SSF69687">
    <property type="entry name" value="Integrin beta tail domain"/>
    <property type="match status" value="1"/>
</dbReference>
<keyword evidence="9" id="KW-1185">Reference proteome</keyword>
<evidence type="ECO:0000256" key="3">
    <source>
        <dbReference type="ARBA" id="ARBA00023157"/>
    </source>
</evidence>
<dbReference type="GO" id="GO:0009986">
    <property type="term" value="C:cell surface"/>
    <property type="evidence" value="ECO:0007669"/>
    <property type="project" value="TreeGrafter"/>
</dbReference>
<dbReference type="Proteomes" id="UP000502823">
    <property type="component" value="Unassembled WGS sequence"/>
</dbReference>
<accession>A0A6L2PRJ2</accession>
<dbReference type="InterPro" id="IPR014836">
    <property type="entry name" value="Integrin_bsu_cyt_dom"/>
</dbReference>
<feature type="domain" description="Integrin beta subunit cytoplasmic" evidence="6">
    <location>
        <begin position="240"/>
        <end position="272"/>
    </location>
</feature>
<dbReference type="GO" id="GO:0016477">
    <property type="term" value="P:cell migration"/>
    <property type="evidence" value="ECO:0007669"/>
    <property type="project" value="TreeGrafter"/>
</dbReference>
<keyword evidence="3" id="KW-1015">Disulfide bond</keyword>
<dbReference type="PANTHER" id="PTHR10082:SF60">
    <property type="entry name" value="INTEGRIN BETA-PS"/>
    <property type="match status" value="1"/>
</dbReference>
<name>A0A6L2PRJ2_COPFO</name>
<evidence type="ECO:0000313" key="9">
    <source>
        <dbReference type="Proteomes" id="UP000502823"/>
    </source>
</evidence>
<dbReference type="InterPro" id="IPR012896">
    <property type="entry name" value="Integrin_bsu_tail"/>
</dbReference>
<evidence type="ECO:0000256" key="2">
    <source>
        <dbReference type="ARBA" id="ARBA00022989"/>
    </source>
</evidence>
<feature type="domain" description="Integrin beta subunit tail" evidence="7">
    <location>
        <begin position="131"/>
        <end position="216"/>
    </location>
</feature>
<evidence type="ECO:0000256" key="5">
    <source>
        <dbReference type="SAM" id="Phobius"/>
    </source>
</evidence>
<evidence type="ECO:0000256" key="4">
    <source>
        <dbReference type="ARBA" id="ARBA00023180"/>
    </source>
</evidence>
<dbReference type="GO" id="GO:0005178">
    <property type="term" value="F:integrin binding"/>
    <property type="evidence" value="ECO:0007669"/>
    <property type="project" value="TreeGrafter"/>
</dbReference>
<organism evidence="8 9">
    <name type="scientific">Coptotermes formosanus</name>
    <name type="common">Formosan subterranean termite</name>
    <dbReference type="NCBI Taxonomy" id="36987"/>
    <lineage>
        <taxon>Eukaryota</taxon>
        <taxon>Metazoa</taxon>
        <taxon>Ecdysozoa</taxon>
        <taxon>Arthropoda</taxon>
        <taxon>Hexapoda</taxon>
        <taxon>Insecta</taxon>
        <taxon>Pterygota</taxon>
        <taxon>Neoptera</taxon>
        <taxon>Polyneoptera</taxon>
        <taxon>Dictyoptera</taxon>
        <taxon>Blattodea</taxon>
        <taxon>Blattoidea</taxon>
        <taxon>Termitoidae</taxon>
        <taxon>Rhinotermitidae</taxon>
        <taxon>Coptotermes</taxon>
    </lineage>
</organism>
<dbReference type="GO" id="GO:0098609">
    <property type="term" value="P:cell-cell adhesion"/>
    <property type="evidence" value="ECO:0007669"/>
    <property type="project" value="TreeGrafter"/>
</dbReference>
<feature type="transmembrane region" description="Helical" evidence="5">
    <location>
        <begin position="217"/>
        <end position="239"/>
    </location>
</feature>
<keyword evidence="5" id="KW-0472">Membrane</keyword>
<dbReference type="GO" id="GO:0033627">
    <property type="term" value="P:cell adhesion mediated by integrin"/>
    <property type="evidence" value="ECO:0007669"/>
    <property type="project" value="TreeGrafter"/>
</dbReference>
<proteinExistence type="predicted"/>
<dbReference type="InterPro" id="IPR015812">
    <property type="entry name" value="Integrin_bsu"/>
</dbReference>
<evidence type="ECO:0000259" key="7">
    <source>
        <dbReference type="SMART" id="SM01242"/>
    </source>
</evidence>
<dbReference type="Gene3D" id="1.20.5.100">
    <property type="entry name" value="Cytochrome c1, transmembrane anchor, C-terminal"/>
    <property type="match status" value="1"/>
</dbReference>
<dbReference type="SMART" id="SM01242">
    <property type="entry name" value="Integrin_B_tail"/>
    <property type="match status" value="1"/>
</dbReference>
<dbReference type="Pfam" id="PF07965">
    <property type="entry name" value="Integrin_B_tail"/>
    <property type="match status" value="1"/>
</dbReference>
<dbReference type="InterPro" id="IPR036349">
    <property type="entry name" value="Integrin_bsu_tail_dom_sf"/>
</dbReference>
<reference evidence="9" key="1">
    <citation type="submission" date="2020-01" db="EMBL/GenBank/DDBJ databases">
        <title>Draft genome sequence of the Termite Coptotermes fromosanus.</title>
        <authorList>
            <person name="Itakura S."/>
            <person name="Yosikawa Y."/>
            <person name="Umezawa K."/>
        </authorList>
    </citation>
    <scope>NUCLEOTIDE SEQUENCE [LARGE SCALE GENOMIC DNA]</scope>
</reference>
<dbReference type="InParanoid" id="A0A6L2PRJ2"/>
<comment type="caution">
    <text evidence="8">The sequence shown here is derived from an EMBL/GenBank/DDBJ whole genome shotgun (WGS) entry which is preliminary data.</text>
</comment>
<protein>
    <submittedName>
        <fullName evidence="8">Uncharacterized protein</fullName>
    </submittedName>
</protein>
<dbReference type="GO" id="GO:0005925">
    <property type="term" value="C:focal adhesion"/>
    <property type="evidence" value="ECO:0007669"/>
    <property type="project" value="TreeGrafter"/>
</dbReference>
<dbReference type="Gene3D" id="4.10.1240.30">
    <property type="match status" value="1"/>
</dbReference>
<evidence type="ECO:0000313" key="8">
    <source>
        <dbReference type="EMBL" id="GFG32527.1"/>
    </source>
</evidence>
<evidence type="ECO:0000256" key="1">
    <source>
        <dbReference type="ARBA" id="ARBA00022737"/>
    </source>
</evidence>
<evidence type="ECO:0000259" key="6">
    <source>
        <dbReference type="SMART" id="SM01241"/>
    </source>
</evidence>